<dbReference type="PANTHER" id="PTHR18952">
    <property type="entry name" value="CARBONIC ANHYDRASE"/>
    <property type="match status" value="1"/>
</dbReference>
<dbReference type="PROSITE" id="PS51144">
    <property type="entry name" value="ALPHA_CA_2"/>
    <property type="match status" value="1"/>
</dbReference>
<keyword evidence="4" id="KW-0862">Zinc</keyword>
<protein>
    <recommendedName>
        <fullName evidence="2">carbonic anhydrase</fullName>
        <ecNumber evidence="2">4.2.1.1</ecNumber>
    </recommendedName>
</protein>
<dbReference type="GO" id="GO:0008270">
    <property type="term" value="F:zinc ion binding"/>
    <property type="evidence" value="ECO:0007669"/>
    <property type="project" value="InterPro"/>
</dbReference>
<accession>A0A443S4W6</accession>
<keyword evidence="3" id="KW-0479">Metal-binding</keyword>
<dbReference type="InterPro" id="IPR001148">
    <property type="entry name" value="CA_dom"/>
</dbReference>
<evidence type="ECO:0000256" key="1">
    <source>
        <dbReference type="ARBA" id="ARBA00010718"/>
    </source>
</evidence>
<dbReference type="SUPFAM" id="SSF51069">
    <property type="entry name" value="Carbonic anhydrase"/>
    <property type="match status" value="1"/>
</dbReference>
<evidence type="ECO:0000256" key="4">
    <source>
        <dbReference type="ARBA" id="ARBA00022833"/>
    </source>
</evidence>
<dbReference type="CDD" id="cd00326">
    <property type="entry name" value="alpha_CA"/>
    <property type="match status" value="1"/>
</dbReference>
<comment type="similarity">
    <text evidence="1">Belongs to the alpha-carbonic anhydrase family.</text>
</comment>
<dbReference type="SMART" id="SM01057">
    <property type="entry name" value="Carb_anhydrase"/>
    <property type="match status" value="1"/>
</dbReference>
<dbReference type="InterPro" id="IPR023561">
    <property type="entry name" value="Carbonic_anhydrase_a-class"/>
</dbReference>
<evidence type="ECO:0000256" key="2">
    <source>
        <dbReference type="ARBA" id="ARBA00012925"/>
    </source>
</evidence>
<dbReference type="EC" id="4.2.1.1" evidence="2"/>
<dbReference type="OrthoDB" id="429145at2759"/>
<evidence type="ECO:0000256" key="3">
    <source>
        <dbReference type="ARBA" id="ARBA00022723"/>
    </source>
</evidence>
<keyword evidence="7" id="KW-0732">Signal</keyword>
<name>A0A443S4W6_9ACAR</name>
<comment type="caution">
    <text evidence="9">The sequence shown here is derived from an EMBL/GenBank/DDBJ whole genome shotgun (WGS) entry which is preliminary data.</text>
</comment>
<evidence type="ECO:0000256" key="5">
    <source>
        <dbReference type="ARBA" id="ARBA00023239"/>
    </source>
</evidence>
<evidence type="ECO:0000256" key="7">
    <source>
        <dbReference type="SAM" id="SignalP"/>
    </source>
</evidence>
<proteinExistence type="inferred from homology"/>
<dbReference type="Gene3D" id="3.10.200.10">
    <property type="entry name" value="Alpha carbonic anhydrase"/>
    <property type="match status" value="2"/>
</dbReference>
<feature type="domain" description="Alpha-carbonic anhydrase" evidence="8">
    <location>
        <begin position="36"/>
        <end position="260"/>
    </location>
</feature>
<dbReference type="EMBL" id="NCKV01008380">
    <property type="protein sequence ID" value="RWS22596.1"/>
    <property type="molecule type" value="Genomic_DNA"/>
</dbReference>
<evidence type="ECO:0000256" key="6">
    <source>
        <dbReference type="ARBA" id="ARBA00048348"/>
    </source>
</evidence>
<dbReference type="InterPro" id="IPR036398">
    <property type="entry name" value="CA_dom_sf"/>
</dbReference>
<feature type="signal peptide" evidence="7">
    <location>
        <begin position="1"/>
        <end position="25"/>
    </location>
</feature>
<dbReference type="PANTHER" id="PTHR18952:SF265">
    <property type="entry name" value="CARBONIC ANHYDRASE"/>
    <property type="match status" value="1"/>
</dbReference>
<dbReference type="GO" id="GO:0004089">
    <property type="term" value="F:carbonate dehydratase activity"/>
    <property type="evidence" value="ECO:0007669"/>
    <property type="project" value="UniProtKB-EC"/>
</dbReference>
<evidence type="ECO:0000313" key="10">
    <source>
        <dbReference type="Proteomes" id="UP000288716"/>
    </source>
</evidence>
<evidence type="ECO:0000313" key="9">
    <source>
        <dbReference type="EMBL" id="RWS22596.1"/>
    </source>
</evidence>
<dbReference type="Proteomes" id="UP000288716">
    <property type="component" value="Unassembled WGS sequence"/>
</dbReference>
<comment type="catalytic activity">
    <reaction evidence="6">
        <text>hydrogencarbonate + H(+) = CO2 + H2O</text>
        <dbReference type="Rhea" id="RHEA:10748"/>
        <dbReference type="ChEBI" id="CHEBI:15377"/>
        <dbReference type="ChEBI" id="CHEBI:15378"/>
        <dbReference type="ChEBI" id="CHEBI:16526"/>
        <dbReference type="ChEBI" id="CHEBI:17544"/>
        <dbReference type="EC" id="4.2.1.1"/>
    </reaction>
</comment>
<gene>
    <name evidence="9" type="ORF">B4U80_14016</name>
</gene>
<sequence>MVLKFLFFVTFCVSILNNFSKSVETAIFRGQQIHDVNWSYETHGMLLGVKDWAKKFKQCGGNRQSPINIVFKNVVKEQKLGFSFSGYYSPLSRAFIENTGHTSKRKKLNNIKQIKSFILVSVASGSNLHIVHFNAKYKNIETAIDKPDGLVVLGILYQMSKDKNKFLKPLLKLVKRVPKFQDKMNVADQKVILRDMLPRRLKPFFVYSGSLTTPPCYETEAIFRKQRSGHKDQVTGKYQLIGNNYRPVLAVNGRYVAVSGNY</sequence>
<dbReference type="GO" id="GO:0005886">
    <property type="term" value="C:plasma membrane"/>
    <property type="evidence" value="ECO:0007669"/>
    <property type="project" value="TreeGrafter"/>
</dbReference>
<reference evidence="9 10" key="1">
    <citation type="journal article" date="2018" name="Gigascience">
        <title>Genomes of trombidid mites reveal novel predicted allergens and laterally-transferred genes associated with secondary metabolism.</title>
        <authorList>
            <person name="Dong X."/>
            <person name="Chaisiri K."/>
            <person name="Xia D."/>
            <person name="Armstrong S.D."/>
            <person name="Fang Y."/>
            <person name="Donnelly M.J."/>
            <person name="Kadowaki T."/>
            <person name="McGarry J.W."/>
            <person name="Darby A.C."/>
            <person name="Makepeace B.L."/>
        </authorList>
    </citation>
    <scope>NUCLEOTIDE SEQUENCE [LARGE SCALE GENOMIC DNA]</scope>
    <source>
        <strain evidence="9">UoL-UT</strain>
    </source>
</reference>
<feature type="chain" id="PRO_5019268898" description="carbonic anhydrase" evidence="7">
    <location>
        <begin position="26"/>
        <end position="262"/>
    </location>
</feature>
<organism evidence="9 10">
    <name type="scientific">Leptotrombidium deliense</name>
    <dbReference type="NCBI Taxonomy" id="299467"/>
    <lineage>
        <taxon>Eukaryota</taxon>
        <taxon>Metazoa</taxon>
        <taxon>Ecdysozoa</taxon>
        <taxon>Arthropoda</taxon>
        <taxon>Chelicerata</taxon>
        <taxon>Arachnida</taxon>
        <taxon>Acari</taxon>
        <taxon>Acariformes</taxon>
        <taxon>Trombidiformes</taxon>
        <taxon>Prostigmata</taxon>
        <taxon>Anystina</taxon>
        <taxon>Parasitengona</taxon>
        <taxon>Trombiculoidea</taxon>
        <taxon>Trombiculidae</taxon>
        <taxon>Leptotrombidium</taxon>
    </lineage>
</organism>
<keyword evidence="10" id="KW-1185">Reference proteome</keyword>
<dbReference type="VEuPathDB" id="VectorBase:LDEU009444"/>
<evidence type="ECO:0000259" key="8">
    <source>
        <dbReference type="PROSITE" id="PS51144"/>
    </source>
</evidence>
<dbReference type="AlphaFoldDB" id="A0A443S4W6"/>
<keyword evidence="5" id="KW-0456">Lyase</keyword>
<dbReference type="STRING" id="299467.A0A443S4W6"/>
<dbReference type="Pfam" id="PF00194">
    <property type="entry name" value="Carb_anhydrase"/>
    <property type="match status" value="2"/>
</dbReference>